<dbReference type="GO" id="GO:0051536">
    <property type="term" value="F:iron-sulfur cluster binding"/>
    <property type="evidence" value="ECO:0007669"/>
    <property type="project" value="UniProtKB-KW"/>
</dbReference>
<dbReference type="SUPFAM" id="SSF51621">
    <property type="entry name" value="Phosphoenolpyruvate/pyruvate domain"/>
    <property type="match status" value="1"/>
</dbReference>
<dbReference type="InterPro" id="IPR015813">
    <property type="entry name" value="Pyrv/PenolPyrv_kinase-like_dom"/>
</dbReference>
<comment type="catalytic activity">
    <reaction evidence="16">
        <text>pyruvate + ATP = phosphoenolpyruvate + ADP + H(+)</text>
        <dbReference type="Rhea" id="RHEA:18157"/>
        <dbReference type="ChEBI" id="CHEBI:15361"/>
        <dbReference type="ChEBI" id="CHEBI:15378"/>
        <dbReference type="ChEBI" id="CHEBI:30616"/>
        <dbReference type="ChEBI" id="CHEBI:58702"/>
        <dbReference type="ChEBI" id="CHEBI:456216"/>
        <dbReference type="EC" id="2.7.1.40"/>
    </reaction>
</comment>
<dbReference type="InterPro" id="IPR015806">
    <property type="entry name" value="Pyrv_Knase_insert_dom_sf"/>
</dbReference>
<gene>
    <name evidence="18" type="ORF">MAIT1_03751</name>
</gene>
<dbReference type="PANTHER" id="PTHR11817">
    <property type="entry name" value="PYRUVATE KINASE"/>
    <property type="match status" value="1"/>
</dbReference>
<proteinExistence type="inferred from homology"/>
<dbReference type="Pfam" id="PF00224">
    <property type="entry name" value="PK"/>
    <property type="match status" value="1"/>
</dbReference>
<dbReference type="Pfam" id="PF02887">
    <property type="entry name" value="PK_C"/>
    <property type="match status" value="1"/>
</dbReference>
<dbReference type="PROSITE" id="PS00110">
    <property type="entry name" value="PYRUVATE_KINASE"/>
    <property type="match status" value="1"/>
</dbReference>
<dbReference type="SUPFAM" id="SSF50800">
    <property type="entry name" value="PK beta-barrel domain-like"/>
    <property type="match status" value="1"/>
</dbReference>
<dbReference type="GO" id="GO:0016301">
    <property type="term" value="F:kinase activity"/>
    <property type="evidence" value="ECO:0007669"/>
    <property type="project" value="UniProtKB-KW"/>
</dbReference>
<dbReference type="EC" id="2.7.1.40" evidence="4 15"/>
<keyword evidence="9" id="KW-0067">ATP-binding</keyword>
<evidence type="ECO:0000256" key="13">
    <source>
        <dbReference type="ARBA" id="ARBA00023152"/>
    </source>
</evidence>
<organism evidence="18 19">
    <name type="scientific">Magnetofaba australis IT-1</name>
    <dbReference type="NCBI Taxonomy" id="1434232"/>
    <lineage>
        <taxon>Bacteria</taxon>
        <taxon>Pseudomonadati</taxon>
        <taxon>Pseudomonadota</taxon>
        <taxon>Magnetococcia</taxon>
        <taxon>Magnetococcales</taxon>
        <taxon>Magnetococcaceae</taxon>
        <taxon>Magnetofaba</taxon>
    </lineage>
</organism>
<dbReference type="InterPro" id="IPR015795">
    <property type="entry name" value="Pyrv_Knase_C"/>
</dbReference>
<dbReference type="Gene3D" id="2.40.33.10">
    <property type="entry name" value="PK beta-barrel domain-like"/>
    <property type="match status" value="1"/>
</dbReference>
<accession>A0A1Y2K3S1</accession>
<keyword evidence="13 16" id="KW-0324">Glycolysis</keyword>
<evidence type="ECO:0000313" key="19">
    <source>
        <dbReference type="Proteomes" id="UP000194003"/>
    </source>
</evidence>
<dbReference type="UniPathway" id="UPA00109">
    <property type="reaction ID" value="UER00188"/>
</dbReference>
<evidence type="ECO:0000256" key="8">
    <source>
        <dbReference type="ARBA" id="ARBA00022777"/>
    </source>
</evidence>
<evidence type="ECO:0000259" key="17">
    <source>
        <dbReference type="PROSITE" id="PS51379"/>
    </source>
</evidence>
<dbReference type="InterPro" id="IPR018209">
    <property type="entry name" value="Pyrv_Knase_AS"/>
</dbReference>
<dbReference type="Proteomes" id="UP000194003">
    <property type="component" value="Unassembled WGS sequence"/>
</dbReference>
<keyword evidence="8 16" id="KW-0418">Kinase</keyword>
<dbReference type="NCBIfam" id="NF004491">
    <property type="entry name" value="PRK05826.1"/>
    <property type="match status" value="1"/>
</dbReference>
<dbReference type="PROSITE" id="PS51379">
    <property type="entry name" value="4FE4S_FER_2"/>
    <property type="match status" value="2"/>
</dbReference>
<comment type="cofactor">
    <cofactor evidence="1">
        <name>K(+)</name>
        <dbReference type="ChEBI" id="CHEBI:29103"/>
    </cofactor>
</comment>
<dbReference type="AlphaFoldDB" id="A0A1Y2K3S1"/>
<dbReference type="InterPro" id="IPR011037">
    <property type="entry name" value="Pyrv_Knase-like_insert_dom_sf"/>
</dbReference>
<dbReference type="GO" id="GO:0000287">
    <property type="term" value="F:magnesium ion binding"/>
    <property type="evidence" value="ECO:0007669"/>
    <property type="project" value="UniProtKB-UniRule"/>
</dbReference>
<dbReference type="SUPFAM" id="SSF52935">
    <property type="entry name" value="PK C-terminal domain-like"/>
    <property type="match status" value="1"/>
</dbReference>
<keyword evidence="19" id="KW-1185">Reference proteome</keyword>
<keyword evidence="10 16" id="KW-0460">Magnesium</keyword>
<dbReference type="PRINTS" id="PR01050">
    <property type="entry name" value="PYRUVTKNASE"/>
</dbReference>
<evidence type="ECO:0000313" key="18">
    <source>
        <dbReference type="EMBL" id="OSM03998.1"/>
    </source>
</evidence>
<evidence type="ECO:0000256" key="7">
    <source>
        <dbReference type="ARBA" id="ARBA00022741"/>
    </source>
</evidence>
<evidence type="ECO:0000256" key="11">
    <source>
        <dbReference type="ARBA" id="ARBA00023004"/>
    </source>
</evidence>
<comment type="caution">
    <text evidence="18">The sequence shown here is derived from an EMBL/GenBank/DDBJ whole genome shotgun (WGS) entry which is preliminary data.</text>
</comment>
<feature type="domain" description="4Fe-4S ferredoxin-type" evidence="17">
    <location>
        <begin position="502"/>
        <end position="534"/>
    </location>
</feature>
<dbReference type="InterPro" id="IPR036918">
    <property type="entry name" value="Pyrv_Knase_C_sf"/>
</dbReference>
<evidence type="ECO:0000256" key="5">
    <source>
        <dbReference type="ARBA" id="ARBA00022679"/>
    </source>
</evidence>
<sequence length="551" mass="59912">MNAARINMSHGDHATHKQTIDNIRQASRETGQEVAILLDLQGPKIRVGNLDEPLQLRPGQRWLILPEAVLESNGAPSSFQDRIIPTTYAALVNDANAGDRVMFDDGKLLARAVEKVETGLVVAVEHGGLLKSHKGINLPDSDVSAPSLTAKDQKDLFFGIKHEVDYIALSFVRDDRCVKNVQYMLHERKLFIPIIAKIERPQAIENIDRIIRVADGVMVARGDMAVEVGNHRVPALQRDIIERCRRAGKLVVCATQMLESMISSPVPTRAEATDVANAVWDGADSVMLSAETSVGEYPIDTVATMSRIVEEAEATPRSAPIYPDNHSIGGAAMAASARMAEQVNAKWILSLTVSGNACWELAQFRPGSPVLGAARSVGAVRRMSLYWGVQPALFNYTREEHPEIEPIVMQFMRDKRLLDVGDKVVVTKGTSKLVTHGSSVSIRVEILKDNFAEDTGKRGGQINEESIAGKGLLSIDNGLCVSCGNCAAICPHEIWTNPREAQPAVIDRARVDACSLDDECMRVCPTGAITLTKASDMALAVEIEDADMATT</sequence>
<dbReference type="STRING" id="1434232.MAIT1_03751"/>
<evidence type="ECO:0000256" key="9">
    <source>
        <dbReference type="ARBA" id="ARBA00022840"/>
    </source>
</evidence>
<dbReference type="EMBL" id="LVJN01000019">
    <property type="protein sequence ID" value="OSM03998.1"/>
    <property type="molecule type" value="Genomic_DNA"/>
</dbReference>
<protein>
    <recommendedName>
        <fullName evidence="4 15">Pyruvate kinase</fullName>
        <ecNumber evidence="4 15">2.7.1.40</ecNumber>
    </recommendedName>
</protein>
<dbReference type="GO" id="GO:0004743">
    <property type="term" value="F:pyruvate kinase activity"/>
    <property type="evidence" value="ECO:0007669"/>
    <property type="project" value="UniProtKB-UniRule"/>
</dbReference>
<dbReference type="InterPro" id="IPR017896">
    <property type="entry name" value="4Fe4S_Fe-S-bd"/>
</dbReference>
<evidence type="ECO:0000256" key="12">
    <source>
        <dbReference type="ARBA" id="ARBA00023014"/>
    </source>
</evidence>
<keyword evidence="7" id="KW-0547">Nucleotide-binding</keyword>
<evidence type="ECO:0000256" key="16">
    <source>
        <dbReference type="RuleBase" id="RU000504"/>
    </source>
</evidence>
<comment type="pathway">
    <text evidence="2 16">Carbohydrate degradation; glycolysis; pyruvate from D-glyceraldehyde 3-phosphate: step 5/5.</text>
</comment>
<evidence type="ECO:0000256" key="4">
    <source>
        <dbReference type="ARBA" id="ARBA00012142"/>
    </source>
</evidence>
<dbReference type="SUPFAM" id="SSF54862">
    <property type="entry name" value="4Fe-4S ferredoxins"/>
    <property type="match status" value="1"/>
</dbReference>
<keyword evidence="12" id="KW-0411">Iron-sulfur</keyword>
<keyword evidence="5 16" id="KW-0808">Transferase</keyword>
<dbReference type="Pfam" id="PF00037">
    <property type="entry name" value="Fer4"/>
    <property type="match status" value="1"/>
</dbReference>
<dbReference type="GO" id="GO:0030955">
    <property type="term" value="F:potassium ion binding"/>
    <property type="evidence" value="ECO:0007669"/>
    <property type="project" value="UniProtKB-UniRule"/>
</dbReference>
<dbReference type="InterPro" id="IPR001697">
    <property type="entry name" value="Pyr_Knase"/>
</dbReference>
<evidence type="ECO:0000256" key="3">
    <source>
        <dbReference type="ARBA" id="ARBA00008663"/>
    </source>
</evidence>
<keyword evidence="14 18" id="KW-0670">Pyruvate</keyword>
<dbReference type="InterPro" id="IPR015793">
    <property type="entry name" value="Pyrv_Knase_brl"/>
</dbReference>
<evidence type="ECO:0000256" key="6">
    <source>
        <dbReference type="ARBA" id="ARBA00022723"/>
    </source>
</evidence>
<evidence type="ECO:0000256" key="2">
    <source>
        <dbReference type="ARBA" id="ARBA00004997"/>
    </source>
</evidence>
<evidence type="ECO:0000256" key="1">
    <source>
        <dbReference type="ARBA" id="ARBA00001958"/>
    </source>
</evidence>
<evidence type="ECO:0000256" key="14">
    <source>
        <dbReference type="ARBA" id="ARBA00023317"/>
    </source>
</evidence>
<dbReference type="Gene3D" id="3.20.20.60">
    <property type="entry name" value="Phosphoenolpyruvate-binding domains"/>
    <property type="match status" value="1"/>
</dbReference>
<name>A0A1Y2K3S1_9PROT</name>
<dbReference type="Gene3D" id="3.30.70.20">
    <property type="match status" value="1"/>
</dbReference>
<evidence type="ECO:0000256" key="15">
    <source>
        <dbReference type="NCBIfam" id="TIGR01064"/>
    </source>
</evidence>
<dbReference type="NCBIfam" id="TIGR01064">
    <property type="entry name" value="pyruv_kin"/>
    <property type="match status" value="1"/>
</dbReference>
<keyword evidence="6" id="KW-0479">Metal-binding</keyword>
<reference evidence="18 19" key="1">
    <citation type="journal article" date="2016" name="BMC Genomics">
        <title>Combined genomic and structural analyses of a cultured magnetotactic bacterium reveals its niche adaptation to a dynamic environment.</title>
        <authorList>
            <person name="Araujo A.C."/>
            <person name="Morillo V."/>
            <person name="Cypriano J."/>
            <person name="Teixeira L.C."/>
            <person name="Leao P."/>
            <person name="Lyra S."/>
            <person name="Almeida L.G."/>
            <person name="Bazylinski D.A."/>
            <person name="Vasconcellos A.T."/>
            <person name="Abreu F."/>
            <person name="Lins U."/>
        </authorList>
    </citation>
    <scope>NUCLEOTIDE SEQUENCE [LARGE SCALE GENOMIC DNA]</scope>
    <source>
        <strain evidence="18 19">IT-1</strain>
    </source>
</reference>
<dbReference type="Gene3D" id="3.40.1380.20">
    <property type="entry name" value="Pyruvate kinase, C-terminal domain"/>
    <property type="match status" value="1"/>
</dbReference>
<feature type="domain" description="4Fe-4S ferredoxin-type" evidence="17">
    <location>
        <begin position="471"/>
        <end position="500"/>
    </location>
</feature>
<evidence type="ECO:0000256" key="10">
    <source>
        <dbReference type="ARBA" id="ARBA00022842"/>
    </source>
</evidence>
<dbReference type="InterPro" id="IPR017900">
    <property type="entry name" value="4Fe4S_Fe_S_CS"/>
</dbReference>
<comment type="similarity">
    <text evidence="3 16">Belongs to the pyruvate kinase family.</text>
</comment>
<dbReference type="InterPro" id="IPR040442">
    <property type="entry name" value="Pyrv_kinase-like_dom_sf"/>
</dbReference>
<dbReference type="PROSITE" id="PS00198">
    <property type="entry name" value="4FE4S_FER_1"/>
    <property type="match status" value="1"/>
</dbReference>
<dbReference type="GO" id="GO:0005524">
    <property type="term" value="F:ATP binding"/>
    <property type="evidence" value="ECO:0007669"/>
    <property type="project" value="UniProtKB-KW"/>
</dbReference>
<keyword evidence="11" id="KW-0408">Iron</keyword>